<keyword evidence="3" id="KW-0858">Xylan degradation</keyword>
<dbReference type="EMBL" id="MAAO01000002">
    <property type="protein sequence ID" value="OUR99593.1"/>
    <property type="molecule type" value="Genomic_DNA"/>
</dbReference>
<evidence type="ECO:0000256" key="8">
    <source>
        <dbReference type="SAM" id="SignalP"/>
    </source>
</evidence>
<gene>
    <name evidence="9" type="ORF">A9Q84_00815</name>
</gene>
<evidence type="ECO:0000313" key="9">
    <source>
        <dbReference type="EMBL" id="OUR99593.1"/>
    </source>
</evidence>
<dbReference type="InterPro" id="IPR010126">
    <property type="entry name" value="Esterase_phb"/>
</dbReference>
<evidence type="ECO:0000256" key="6">
    <source>
        <dbReference type="ARBA" id="ARBA00023277"/>
    </source>
</evidence>
<dbReference type="InterPro" id="IPR043595">
    <property type="entry name" value="FaeB/C/D"/>
</dbReference>
<keyword evidence="6" id="KW-0119">Carbohydrate metabolism</keyword>
<sequence length="330" mass="37082">MIKFLFTFSSVLLFLLSPNLEAGRIESGSYYSFNGMRSYKVFLPSNHSESTNHGKIPVIIALHGCMQDSESFAAGTRLNEWAEKLGFAVYYPEQSKFFNIYNCWNWFLPTNQMKNTGEAELIMGGLKKVTREFSLNKDKTFLLGMSSGGAVVSILANCYPRSFQAVATHHGTMYKAASDVFSAKEVVYNGSKIAPEVAAAKGYSCSGFTPKKNPLPAVIIHGSRGAVMRAIHATQVESELRIFNDYLDNGIRDNSLDDEMTFEKFTPDNLYSYDVVTWSHRGRPYIKRYMIETLGHAWSGGDNQYEFNDPHGPDATKIILDFFSEYGLNR</sequence>
<dbReference type="PANTHER" id="PTHR38050:SF2">
    <property type="entry name" value="FERULOYL ESTERASE C-RELATED"/>
    <property type="match status" value="1"/>
</dbReference>
<dbReference type="GO" id="GO:0030600">
    <property type="term" value="F:feruloyl esterase activity"/>
    <property type="evidence" value="ECO:0007669"/>
    <property type="project" value="InterPro"/>
</dbReference>
<keyword evidence="7" id="KW-0624">Polysaccharide degradation</keyword>
<keyword evidence="2" id="KW-0964">Secreted</keyword>
<dbReference type="Pfam" id="PF10503">
    <property type="entry name" value="Esterase_PHB"/>
    <property type="match status" value="1"/>
</dbReference>
<keyword evidence="4 8" id="KW-0732">Signal</keyword>
<evidence type="ECO:0000256" key="4">
    <source>
        <dbReference type="ARBA" id="ARBA00022729"/>
    </source>
</evidence>
<comment type="caution">
    <text evidence="9">The sequence shown here is derived from an EMBL/GenBank/DDBJ whole genome shotgun (WGS) entry which is preliminary data.</text>
</comment>
<keyword evidence="5" id="KW-0378">Hydrolase</keyword>
<dbReference type="Proteomes" id="UP000196531">
    <property type="component" value="Unassembled WGS sequence"/>
</dbReference>
<dbReference type="PANTHER" id="PTHR38050">
    <property type="match status" value="1"/>
</dbReference>
<feature type="chain" id="PRO_5012644523" description="Esterase" evidence="8">
    <location>
        <begin position="23"/>
        <end position="330"/>
    </location>
</feature>
<dbReference type="InterPro" id="IPR029058">
    <property type="entry name" value="AB_hydrolase_fold"/>
</dbReference>
<protein>
    <recommendedName>
        <fullName evidence="11">Esterase</fullName>
    </recommendedName>
</protein>
<evidence type="ECO:0000256" key="3">
    <source>
        <dbReference type="ARBA" id="ARBA00022651"/>
    </source>
</evidence>
<evidence type="ECO:0000256" key="7">
    <source>
        <dbReference type="ARBA" id="ARBA00023326"/>
    </source>
</evidence>
<dbReference type="GO" id="GO:0005576">
    <property type="term" value="C:extracellular region"/>
    <property type="evidence" value="ECO:0007669"/>
    <property type="project" value="UniProtKB-SubCell"/>
</dbReference>
<dbReference type="SUPFAM" id="SSF53474">
    <property type="entry name" value="alpha/beta-Hydrolases"/>
    <property type="match status" value="1"/>
</dbReference>
<evidence type="ECO:0000256" key="1">
    <source>
        <dbReference type="ARBA" id="ARBA00004613"/>
    </source>
</evidence>
<name>A0A1Y5FBT5_9BACT</name>
<comment type="subcellular location">
    <subcellularLocation>
        <location evidence="1">Secreted</location>
    </subcellularLocation>
</comment>
<dbReference type="Gene3D" id="3.40.50.1820">
    <property type="entry name" value="alpha/beta hydrolase"/>
    <property type="match status" value="1"/>
</dbReference>
<evidence type="ECO:0000256" key="2">
    <source>
        <dbReference type="ARBA" id="ARBA00022525"/>
    </source>
</evidence>
<accession>A0A1Y5FBT5</accession>
<feature type="signal peptide" evidence="8">
    <location>
        <begin position="1"/>
        <end position="22"/>
    </location>
</feature>
<proteinExistence type="predicted"/>
<evidence type="ECO:0000256" key="5">
    <source>
        <dbReference type="ARBA" id="ARBA00022801"/>
    </source>
</evidence>
<organism evidence="9 10">
    <name type="scientific">Halobacteriovorax marinus</name>
    <dbReference type="NCBI Taxonomy" id="97084"/>
    <lineage>
        <taxon>Bacteria</taxon>
        <taxon>Pseudomonadati</taxon>
        <taxon>Bdellovibrionota</taxon>
        <taxon>Bacteriovoracia</taxon>
        <taxon>Bacteriovoracales</taxon>
        <taxon>Halobacteriovoraceae</taxon>
        <taxon>Halobacteriovorax</taxon>
    </lineage>
</organism>
<reference evidence="10" key="1">
    <citation type="journal article" date="2017" name="Proc. Natl. Acad. Sci. U.S.A.">
        <title>Simulation of Deepwater Horizon oil plume reveals substrate specialization within a complex community of hydrocarbon-degraders.</title>
        <authorList>
            <person name="Hu P."/>
            <person name="Dubinsky E.A."/>
            <person name="Probst A.J."/>
            <person name="Wang J."/>
            <person name="Sieber C.M.K."/>
            <person name="Tom L.M."/>
            <person name="Gardinali P."/>
            <person name="Banfield J.F."/>
            <person name="Atlas R.M."/>
            <person name="Andersen G.L."/>
        </authorList>
    </citation>
    <scope>NUCLEOTIDE SEQUENCE [LARGE SCALE GENOMIC DNA]</scope>
</reference>
<dbReference type="GO" id="GO:0045493">
    <property type="term" value="P:xylan catabolic process"/>
    <property type="evidence" value="ECO:0007669"/>
    <property type="project" value="UniProtKB-KW"/>
</dbReference>
<dbReference type="AlphaFoldDB" id="A0A1Y5FBT5"/>
<evidence type="ECO:0000313" key="10">
    <source>
        <dbReference type="Proteomes" id="UP000196531"/>
    </source>
</evidence>
<evidence type="ECO:0008006" key="11">
    <source>
        <dbReference type="Google" id="ProtNLM"/>
    </source>
</evidence>